<accession>A0A518HB02</accession>
<dbReference type="Gene3D" id="1.20.1290.10">
    <property type="entry name" value="AhpD-like"/>
    <property type="match status" value="1"/>
</dbReference>
<dbReference type="KEGG" id="tpla:ElP_59480"/>
<dbReference type="InterPro" id="IPR029032">
    <property type="entry name" value="AhpD-like"/>
</dbReference>
<gene>
    <name evidence="2" type="ORF">ElP_59480</name>
</gene>
<organism evidence="2 3">
    <name type="scientific">Tautonia plasticadhaerens</name>
    <dbReference type="NCBI Taxonomy" id="2527974"/>
    <lineage>
        <taxon>Bacteria</taxon>
        <taxon>Pseudomonadati</taxon>
        <taxon>Planctomycetota</taxon>
        <taxon>Planctomycetia</taxon>
        <taxon>Isosphaerales</taxon>
        <taxon>Isosphaeraceae</taxon>
        <taxon>Tautonia</taxon>
    </lineage>
</organism>
<proteinExistence type="predicted"/>
<reference evidence="2 3" key="1">
    <citation type="submission" date="2019-02" db="EMBL/GenBank/DDBJ databases">
        <title>Deep-cultivation of Planctomycetes and their phenomic and genomic characterization uncovers novel biology.</title>
        <authorList>
            <person name="Wiegand S."/>
            <person name="Jogler M."/>
            <person name="Boedeker C."/>
            <person name="Pinto D."/>
            <person name="Vollmers J."/>
            <person name="Rivas-Marin E."/>
            <person name="Kohn T."/>
            <person name="Peeters S.H."/>
            <person name="Heuer A."/>
            <person name="Rast P."/>
            <person name="Oberbeckmann S."/>
            <person name="Bunk B."/>
            <person name="Jeske O."/>
            <person name="Meyerdierks A."/>
            <person name="Storesund J.E."/>
            <person name="Kallscheuer N."/>
            <person name="Luecker S."/>
            <person name="Lage O.M."/>
            <person name="Pohl T."/>
            <person name="Merkel B.J."/>
            <person name="Hornburger P."/>
            <person name="Mueller R.-W."/>
            <person name="Bruemmer F."/>
            <person name="Labrenz M."/>
            <person name="Spormann A.M."/>
            <person name="Op den Camp H."/>
            <person name="Overmann J."/>
            <person name="Amann R."/>
            <person name="Jetten M.S.M."/>
            <person name="Mascher T."/>
            <person name="Medema M.H."/>
            <person name="Devos D.P."/>
            <person name="Kaster A.-K."/>
            <person name="Ovreas L."/>
            <person name="Rohde M."/>
            <person name="Galperin M.Y."/>
            <person name="Jogler C."/>
        </authorList>
    </citation>
    <scope>NUCLEOTIDE SEQUENCE [LARGE SCALE GENOMIC DNA]</scope>
    <source>
        <strain evidence="2 3">ElP</strain>
    </source>
</reference>
<dbReference type="GO" id="GO:0051920">
    <property type="term" value="F:peroxiredoxin activity"/>
    <property type="evidence" value="ECO:0007669"/>
    <property type="project" value="InterPro"/>
</dbReference>
<name>A0A518HB02_9BACT</name>
<protein>
    <submittedName>
        <fullName evidence="2">Carboxymuconolactone decarboxylase family protein</fullName>
    </submittedName>
</protein>
<evidence type="ECO:0000313" key="2">
    <source>
        <dbReference type="EMBL" id="QDV38001.1"/>
    </source>
</evidence>
<evidence type="ECO:0000259" key="1">
    <source>
        <dbReference type="Pfam" id="PF02627"/>
    </source>
</evidence>
<sequence length="84" mass="9576">MARIRWIPEDEAGGEIADAYSAWKAANPGRPKIPGILKCFSLRPDFFRDVVGFSERLQFSEGHLTRRQKEMIATYVSALNQCPY</sequence>
<dbReference type="InterPro" id="IPR003779">
    <property type="entry name" value="CMD-like"/>
</dbReference>
<dbReference type="SUPFAM" id="SSF69118">
    <property type="entry name" value="AhpD-like"/>
    <property type="match status" value="1"/>
</dbReference>
<evidence type="ECO:0000313" key="3">
    <source>
        <dbReference type="Proteomes" id="UP000317835"/>
    </source>
</evidence>
<dbReference type="EMBL" id="CP036426">
    <property type="protein sequence ID" value="QDV38001.1"/>
    <property type="molecule type" value="Genomic_DNA"/>
</dbReference>
<dbReference type="Proteomes" id="UP000317835">
    <property type="component" value="Chromosome"/>
</dbReference>
<dbReference type="AlphaFoldDB" id="A0A518HB02"/>
<keyword evidence="3" id="KW-1185">Reference proteome</keyword>
<feature type="domain" description="Carboxymuconolactone decarboxylase-like" evidence="1">
    <location>
        <begin position="44"/>
        <end position="84"/>
    </location>
</feature>
<dbReference type="Pfam" id="PF02627">
    <property type="entry name" value="CMD"/>
    <property type="match status" value="1"/>
</dbReference>